<organism evidence="5 6">
    <name type="scientific">Grimontia celer</name>
    <dbReference type="NCBI Taxonomy" id="1796497"/>
    <lineage>
        <taxon>Bacteria</taxon>
        <taxon>Pseudomonadati</taxon>
        <taxon>Pseudomonadota</taxon>
        <taxon>Gammaproteobacteria</taxon>
        <taxon>Vibrionales</taxon>
        <taxon>Vibrionaceae</taxon>
        <taxon>Grimontia</taxon>
    </lineage>
</organism>
<keyword evidence="2" id="KW-0238">DNA-binding</keyword>
<dbReference type="Proteomes" id="UP000071641">
    <property type="component" value="Unassembled WGS sequence"/>
</dbReference>
<dbReference type="SMART" id="SM00866">
    <property type="entry name" value="UTRA"/>
    <property type="match status" value="1"/>
</dbReference>
<sequence>MSESTRLPLFIQISELLRREISAGYWLPGERLPTEAELAKKLGVAVGTLRKALNELEQNGLLERIQGSGTYVKNTPDNSAVYHFFRLELKSGGGLPNADFLSVEQHTNTYVASLLGLESNAQLWRFRRLRKLDQQPAAMEEIWISGEHKDDIAPDDLVESLYVYYREKLGFWISKVQDSITVDHVPDWKHKDFKPEIGSACGYIERLSWSNRDRIEEVSFTWYDPVNVRYAARWT</sequence>
<evidence type="ECO:0000259" key="4">
    <source>
        <dbReference type="PROSITE" id="PS50949"/>
    </source>
</evidence>
<evidence type="ECO:0000256" key="1">
    <source>
        <dbReference type="ARBA" id="ARBA00023015"/>
    </source>
</evidence>
<keyword evidence="6" id="KW-1185">Reference proteome</keyword>
<dbReference type="PANTHER" id="PTHR44846:SF1">
    <property type="entry name" value="MANNOSYL-D-GLYCERATE TRANSPORT_METABOLISM SYSTEM REPRESSOR MNGR-RELATED"/>
    <property type="match status" value="1"/>
</dbReference>
<protein>
    <submittedName>
        <fullName evidence="5">Mannosyl-D-glycerate transport/metabolism system repressor MngR</fullName>
    </submittedName>
</protein>
<dbReference type="PRINTS" id="PR00035">
    <property type="entry name" value="HTHGNTR"/>
</dbReference>
<dbReference type="GO" id="GO:0045892">
    <property type="term" value="P:negative regulation of DNA-templated transcription"/>
    <property type="evidence" value="ECO:0007669"/>
    <property type="project" value="TreeGrafter"/>
</dbReference>
<dbReference type="PANTHER" id="PTHR44846">
    <property type="entry name" value="MANNOSYL-D-GLYCERATE TRANSPORT/METABOLISM SYSTEM REPRESSOR MNGR-RELATED"/>
    <property type="match status" value="1"/>
</dbReference>
<dbReference type="GO" id="GO:0003677">
    <property type="term" value="F:DNA binding"/>
    <property type="evidence" value="ECO:0007669"/>
    <property type="project" value="UniProtKB-KW"/>
</dbReference>
<dbReference type="CDD" id="cd07377">
    <property type="entry name" value="WHTH_GntR"/>
    <property type="match status" value="1"/>
</dbReference>
<keyword evidence="1" id="KW-0805">Transcription regulation</keyword>
<dbReference type="STRING" id="1796497.GCE9029_02537"/>
<dbReference type="RefSeq" id="WP_062663598.1">
    <property type="nucleotide sequence ID" value="NZ_FIZX01000002.1"/>
</dbReference>
<dbReference type="EMBL" id="FIZX01000002">
    <property type="protein sequence ID" value="CZF81323.1"/>
    <property type="molecule type" value="Genomic_DNA"/>
</dbReference>
<dbReference type="InterPro" id="IPR000524">
    <property type="entry name" value="Tscrpt_reg_HTH_GntR"/>
</dbReference>
<evidence type="ECO:0000256" key="3">
    <source>
        <dbReference type="ARBA" id="ARBA00023163"/>
    </source>
</evidence>
<dbReference type="InterPro" id="IPR028978">
    <property type="entry name" value="Chorismate_lyase_/UTRA_dom_sf"/>
</dbReference>
<dbReference type="Pfam" id="PF07702">
    <property type="entry name" value="UTRA"/>
    <property type="match status" value="1"/>
</dbReference>
<dbReference type="AlphaFoldDB" id="A0A128F3D6"/>
<dbReference type="InterPro" id="IPR036388">
    <property type="entry name" value="WH-like_DNA-bd_sf"/>
</dbReference>
<evidence type="ECO:0000313" key="6">
    <source>
        <dbReference type="Proteomes" id="UP000071641"/>
    </source>
</evidence>
<reference evidence="6" key="1">
    <citation type="submission" date="2016-02" db="EMBL/GenBank/DDBJ databases">
        <authorList>
            <person name="Rodrigo-Torres Lidia"/>
            <person name="Arahal R.David."/>
        </authorList>
    </citation>
    <scope>NUCLEOTIDE SEQUENCE [LARGE SCALE GENOMIC DNA]</scope>
    <source>
        <strain evidence="6">CECT 9029</strain>
    </source>
</reference>
<dbReference type="Pfam" id="PF00392">
    <property type="entry name" value="GntR"/>
    <property type="match status" value="1"/>
</dbReference>
<dbReference type="PROSITE" id="PS50949">
    <property type="entry name" value="HTH_GNTR"/>
    <property type="match status" value="1"/>
</dbReference>
<dbReference type="Gene3D" id="3.40.1410.10">
    <property type="entry name" value="Chorismate lyase-like"/>
    <property type="match status" value="1"/>
</dbReference>
<dbReference type="SUPFAM" id="SSF46785">
    <property type="entry name" value="Winged helix' DNA-binding domain"/>
    <property type="match status" value="1"/>
</dbReference>
<dbReference type="InterPro" id="IPR050679">
    <property type="entry name" value="Bact_HTH_transcr_reg"/>
</dbReference>
<proteinExistence type="predicted"/>
<gene>
    <name evidence="5" type="primary">mngR_3</name>
    <name evidence="5" type="ORF">GCE9029_02537</name>
</gene>
<dbReference type="InterPro" id="IPR011663">
    <property type="entry name" value="UTRA"/>
</dbReference>
<dbReference type="InterPro" id="IPR036390">
    <property type="entry name" value="WH_DNA-bd_sf"/>
</dbReference>
<accession>A0A128F3D6</accession>
<dbReference type="GO" id="GO:0003700">
    <property type="term" value="F:DNA-binding transcription factor activity"/>
    <property type="evidence" value="ECO:0007669"/>
    <property type="project" value="InterPro"/>
</dbReference>
<evidence type="ECO:0000256" key="2">
    <source>
        <dbReference type="ARBA" id="ARBA00023125"/>
    </source>
</evidence>
<keyword evidence="3" id="KW-0804">Transcription</keyword>
<dbReference type="SMART" id="SM00345">
    <property type="entry name" value="HTH_GNTR"/>
    <property type="match status" value="1"/>
</dbReference>
<evidence type="ECO:0000313" key="5">
    <source>
        <dbReference type="EMBL" id="CZF81323.1"/>
    </source>
</evidence>
<name>A0A128F3D6_9GAMM</name>
<dbReference type="SUPFAM" id="SSF64288">
    <property type="entry name" value="Chorismate lyase-like"/>
    <property type="match status" value="1"/>
</dbReference>
<dbReference type="OrthoDB" id="6626198at2"/>
<feature type="domain" description="HTH gntR-type" evidence="4">
    <location>
        <begin position="7"/>
        <end position="75"/>
    </location>
</feature>
<dbReference type="Gene3D" id="1.10.10.10">
    <property type="entry name" value="Winged helix-like DNA-binding domain superfamily/Winged helix DNA-binding domain"/>
    <property type="match status" value="1"/>
</dbReference>